<proteinExistence type="predicted"/>
<organism evidence="3 4">
    <name type="scientific">Sulfitobacter noctilucicola</name>
    <dbReference type="NCBI Taxonomy" id="1342301"/>
    <lineage>
        <taxon>Bacteria</taxon>
        <taxon>Pseudomonadati</taxon>
        <taxon>Pseudomonadota</taxon>
        <taxon>Alphaproteobacteria</taxon>
        <taxon>Rhodobacterales</taxon>
        <taxon>Roseobacteraceae</taxon>
        <taxon>Sulfitobacter</taxon>
    </lineage>
</organism>
<evidence type="ECO:0000313" key="3">
    <source>
        <dbReference type="EMBL" id="MBB4175574.1"/>
    </source>
</evidence>
<reference evidence="3 4" key="1">
    <citation type="submission" date="2020-08" db="EMBL/GenBank/DDBJ databases">
        <title>Genomic Encyclopedia of Type Strains, Phase IV (KMG-IV): sequencing the most valuable type-strain genomes for metagenomic binning, comparative biology and taxonomic classification.</title>
        <authorList>
            <person name="Goeker M."/>
        </authorList>
    </citation>
    <scope>NUCLEOTIDE SEQUENCE [LARGE SCALE GENOMIC DNA]</scope>
    <source>
        <strain evidence="3 4">DSM 101015</strain>
    </source>
</reference>
<dbReference type="InterPro" id="IPR036844">
    <property type="entry name" value="Hint_dom_sf"/>
</dbReference>
<protein>
    <recommendedName>
        <fullName evidence="2">Hedgehog/Intein (Hint) domain-containing protein</fullName>
    </recommendedName>
</protein>
<dbReference type="SUPFAM" id="SSF51294">
    <property type="entry name" value="Hedgehog/intein (Hint) domain"/>
    <property type="match status" value="1"/>
</dbReference>
<name>A0A7W6MAV5_9RHOB</name>
<evidence type="ECO:0000313" key="4">
    <source>
        <dbReference type="Proteomes" id="UP000565745"/>
    </source>
</evidence>
<dbReference type="Pfam" id="PF13403">
    <property type="entry name" value="Hint_2"/>
    <property type="match status" value="1"/>
</dbReference>
<sequence length="297" mass="31999">MTGFYLERYQEGGQDSSGVLPFPTLAATIAGNDVYVFSKDTVISFPSSMGDGEGFALVDSGGSVLQFVSHGSGPFTAIDGAAAGMTSQYMGSATSSGTGLVTNDKGDTYEVTSTLTPGSVACFAEGTLIRTIEGRVPIERLQPGIMLPTWSAGLQELKIIRFRELSYSSTTPDRQRPVLIPSKLINRAAHNRPLIVSSNHRIPLAVGQQRRLVLFPAKVLVGWRGIRFMRGRRHMRWVHLGLPVHALIESGRLMTESLLPGNMVEQTLSSLDSDTWAPKSRGSVPSAHPPSRGARCT</sequence>
<dbReference type="InterPro" id="IPR028992">
    <property type="entry name" value="Hedgehog/Intein_dom"/>
</dbReference>
<dbReference type="OrthoDB" id="7742354at2"/>
<comment type="caution">
    <text evidence="3">The sequence shown here is derived from an EMBL/GenBank/DDBJ whole genome shotgun (WGS) entry which is preliminary data.</text>
</comment>
<accession>A0A7W6MAV5</accession>
<dbReference type="AlphaFoldDB" id="A0A7W6MAV5"/>
<evidence type="ECO:0000259" key="2">
    <source>
        <dbReference type="Pfam" id="PF13403"/>
    </source>
</evidence>
<dbReference type="EMBL" id="JACIFU010000004">
    <property type="protein sequence ID" value="MBB4175574.1"/>
    <property type="molecule type" value="Genomic_DNA"/>
</dbReference>
<evidence type="ECO:0000256" key="1">
    <source>
        <dbReference type="SAM" id="MobiDB-lite"/>
    </source>
</evidence>
<keyword evidence="4" id="KW-1185">Reference proteome</keyword>
<gene>
    <name evidence="3" type="ORF">GGR93_003367</name>
</gene>
<dbReference type="Proteomes" id="UP000565745">
    <property type="component" value="Unassembled WGS sequence"/>
</dbReference>
<dbReference type="RefSeq" id="WP_152540586.1">
    <property type="nucleotide sequence ID" value="NZ_JACIFU010000004.1"/>
</dbReference>
<feature type="region of interest" description="Disordered" evidence="1">
    <location>
        <begin position="272"/>
        <end position="297"/>
    </location>
</feature>
<feature type="domain" description="Hedgehog/Intein (Hint)" evidence="2">
    <location>
        <begin position="122"/>
        <end position="261"/>
    </location>
</feature>